<keyword evidence="1" id="KW-1133">Transmembrane helix</keyword>
<sequence length="81" mass="8997">MTSDPTSTPRRSAPALPARIAAGLCLVAPFVALLWVPSYARQGPVLAGMPFFYWYQFAWIPVSITLMIVAYLLLRGGTRRR</sequence>
<keyword evidence="3" id="KW-1185">Reference proteome</keyword>
<comment type="caution">
    <text evidence="2">The sequence shown here is derived from an EMBL/GenBank/DDBJ whole genome shotgun (WGS) entry which is preliminary data.</text>
</comment>
<evidence type="ECO:0000313" key="3">
    <source>
        <dbReference type="Proteomes" id="UP001597097"/>
    </source>
</evidence>
<proteinExistence type="predicted"/>
<dbReference type="RefSeq" id="WP_219536283.1">
    <property type="nucleotide sequence ID" value="NZ_JAHKRM010000029.1"/>
</dbReference>
<protein>
    <submittedName>
        <fullName evidence="2">DUF3311 domain-containing protein</fullName>
    </submittedName>
</protein>
<dbReference type="EMBL" id="JBHUCM010000003">
    <property type="protein sequence ID" value="MFD1535749.1"/>
    <property type="molecule type" value="Genomic_DNA"/>
</dbReference>
<feature type="transmembrane region" description="Helical" evidence="1">
    <location>
        <begin position="52"/>
        <end position="74"/>
    </location>
</feature>
<reference evidence="3" key="1">
    <citation type="journal article" date="2019" name="Int. J. Syst. Evol. Microbiol.">
        <title>The Global Catalogue of Microorganisms (GCM) 10K type strain sequencing project: providing services to taxonomists for standard genome sequencing and annotation.</title>
        <authorList>
            <consortium name="The Broad Institute Genomics Platform"/>
            <consortium name="The Broad Institute Genome Sequencing Center for Infectious Disease"/>
            <person name="Wu L."/>
            <person name="Ma J."/>
        </authorList>
    </citation>
    <scope>NUCLEOTIDE SEQUENCE [LARGE SCALE GENOMIC DNA]</scope>
    <source>
        <strain evidence="3">CGMCC 1.15399</strain>
    </source>
</reference>
<gene>
    <name evidence="2" type="ORF">ACFSJ0_01810</name>
</gene>
<name>A0ABW4FZG6_9ACTN</name>
<evidence type="ECO:0000313" key="2">
    <source>
        <dbReference type="EMBL" id="MFD1535749.1"/>
    </source>
</evidence>
<keyword evidence="1" id="KW-0812">Transmembrane</keyword>
<dbReference type="InterPro" id="IPR021741">
    <property type="entry name" value="DUF3311"/>
</dbReference>
<feature type="transmembrane region" description="Helical" evidence="1">
    <location>
        <begin position="20"/>
        <end position="40"/>
    </location>
</feature>
<dbReference type="Pfam" id="PF11755">
    <property type="entry name" value="DUF3311"/>
    <property type="match status" value="1"/>
</dbReference>
<organism evidence="2 3">
    <name type="scientific">Nonomuraea guangzhouensis</name>
    <dbReference type="NCBI Taxonomy" id="1291555"/>
    <lineage>
        <taxon>Bacteria</taxon>
        <taxon>Bacillati</taxon>
        <taxon>Actinomycetota</taxon>
        <taxon>Actinomycetes</taxon>
        <taxon>Streptosporangiales</taxon>
        <taxon>Streptosporangiaceae</taxon>
        <taxon>Nonomuraea</taxon>
    </lineage>
</organism>
<accession>A0ABW4FZG6</accession>
<dbReference type="Proteomes" id="UP001597097">
    <property type="component" value="Unassembled WGS sequence"/>
</dbReference>
<evidence type="ECO:0000256" key="1">
    <source>
        <dbReference type="SAM" id="Phobius"/>
    </source>
</evidence>
<keyword evidence="1" id="KW-0472">Membrane</keyword>